<dbReference type="InterPro" id="IPR011009">
    <property type="entry name" value="Kinase-like_dom_sf"/>
</dbReference>
<dbReference type="InterPro" id="IPR008271">
    <property type="entry name" value="Ser/Thr_kinase_AS"/>
</dbReference>
<dbReference type="AlphaFoldDB" id="L0DMI8"/>
<feature type="compositionally biased region" description="Pro residues" evidence="8">
    <location>
        <begin position="818"/>
        <end position="834"/>
    </location>
</feature>
<dbReference type="eggNOG" id="COG0515">
    <property type="taxonomic scope" value="Bacteria"/>
</dbReference>
<dbReference type="SMART" id="SM00220">
    <property type="entry name" value="S_TKc"/>
    <property type="match status" value="1"/>
</dbReference>
<dbReference type="KEGG" id="saci:Sinac_6523"/>
<evidence type="ECO:0000256" key="2">
    <source>
        <dbReference type="ARBA" id="ARBA00022527"/>
    </source>
</evidence>
<dbReference type="Gene3D" id="1.10.510.10">
    <property type="entry name" value="Transferase(Phosphotransferase) domain 1"/>
    <property type="match status" value="1"/>
</dbReference>
<feature type="compositionally biased region" description="Polar residues" evidence="8">
    <location>
        <begin position="835"/>
        <end position="856"/>
    </location>
</feature>
<dbReference type="RefSeq" id="WP_015249682.1">
    <property type="nucleotide sequence ID" value="NC_019892.1"/>
</dbReference>
<keyword evidence="4 7" id="KW-0547">Nucleotide-binding</keyword>
<keyword evidence="3" id="KW-0808">Transferase</keyword>
<dbReference type="HOGENOM" id="CLU_263415_0_0_0"/>
<feature type="region of interest" description="Disordered" evidence="8">
    <location>
        <begin position="789"/>
        <end position="901"/>
    </location>
</feature>
<feature type="region of interest" description="Disordered" evidence="8">
    <location>
        <begin position="1244"/>
        <end position="1277"/>
    </location>
</feature>
<dbReference type="PROSITE" id="PS50011">
    <property type="entry name" value="PROTEIN_KINASE_DOM"/>
    <property type="match status" value="1"/>
</dbReference>
<feature type="domain" description="Protein kinase" evidence="9">
    <location>
        <begin position="68"/>
        <end position="329"/>
    </location>
</feature>
<evidence type="ECO:0000256" key="7">
    <source>
        <dbReference type="PROSITE-ProRule" id="PRU10141"/>
    </source>
</evidence>
<evidence type="ECO:0000256" key="5">
    <source>
        <dbReference type="ARBA" id="ARBA00022777"/>
    </source>
</evidence>
<evidence type="ECO:0000256" key="3">
    <source>
        <dbReference type="ARBA" id="ARBA00022679"/>
    </source>
</evidence>
<dbReference type="SUPFAM" id="SSF56112">
    <property type="entry name" value="Protein kinase-like (PK-like)"/>
    <property type="match status" value="1"/>
</dbReference>
<dbReference type="PROSITE" id="PS00107">
    <property type="entry name" value="PROTEIN_KINASE_ATP"/>
    <property type="match status" value="1"/>
</dbReference>
<keyword evidence="6 7" id="KW-0067">ATP-binding</keyword>
<evidence type="ECO:0000256" key="4">
    <source>
        <dbReference type="ARBA" id="ARBA00022741"/>
    </source>
</evidence>
<dbReference type="GO" id="GO:0004674">
    <property type="term" value="F:protein serine/threonine kinase activity"/>
    <property type="evidence" value="ECO:0007669"/>
    <property type="project" value="UniProtKB-KW"/>
</dbReference>
<dbReference type="InterPro" id="IPR017441">
    <property type="entry name" value="Protein_kinase_ATP_BS"/>
</dbReference>
<proteinExistence type="predicted"/>
<evidence type="ECO:0000256" key="6">
    <source>
        <dbReference type="ARBA" id="ARBA00022840"/>
    </source>
</evidence>
<dbReference type="Proteomes" id="UP000010798">
    <property type="component" value="Chromosome"/>
</dbReference>
<evidence type="ECO:0000256" key="8">
    <source>
        <dbReference type="SAM" id="MobiDB-lite"/>
    </source>
</evidence>
<dbReference type="PANTHER" id="PTHR43289:SF6">
    <property type="entry name" value="SERINE_THREONINE-PROTEIN KINASE NEKL-3"/>
    <property type="match status" value="1"/>
</dbReference>
<dbReference type="FunFam" id="1.10.510.10:FF:000021">
    <property type="entry name" value="Serine/threonine protein kinase"/>
    <property type="match status" value="1"/>
</dbReference>
<dbReference type="PROSITE" id="PS00108">
    <property type="entry name" value="PROTEIN_KINASE_ST"/>
    <property type="match status" value="1"/>
</dbReference>
<feature type="region of interest" description="Disordered" evidence="8">
    <location>
        <begin position="1"/>
        <end position="37"/>
    </location>
</feature>
<gene>
    <name evidence="10" type="ordered locus">Sinac_6523</name>
</gene>
<keyword evidence="5 10" id="KW-0418">Kinase</keyword>
<feature type="compositionally biased region" description="Low complexity" evidence="8">
    <location>
        <begin position="405"/>
        <end position="425"/>
    </location>
</feature>
<dbReference type="STRING" id="886293.Sinac_6523"/>
<dbReference type="EMBL" id="CP003364">
    <property type="protein sequence ID" value="AGA30599.1"/>
    <property type="molecule type" value="Genomic_DNA"/>
</dbReference>
<keyword evidence="2" id="KW-0723">Serine/threonine-protein kinase</keyword>
<dbReference type="EC" id="2.7.11.1" evidence="1"/>
<evidence type="ECO:0000256" key="1">
    <source>
        <dbReference type="ARBA" id="ARBA00012513"/>
    </source>
</evidence>
<evidence type="ECO:0000313" key="11">
    <source>
        <dbReference type="Proteomes" id="UP000010798"/>
    </source>
</evidence>
<dbReference type="GO" id="GO:0005524">
    <property type="term" value="F:ATP binding"/>
    <property type="evidence" value="ECO:0007669"/>
    <property type="project" value="UniProtKB-UniRule"/>
</dbReference>
<accession>L0DMI8</accession>
<dbReference type="CDD" id="cd14014">
    <property type="entry name" value="STKc_PknB_like"/>
    <property type="match status" value="1"/>
</dbReference>
<dbReference type="OrthoDB" id="6111975at2"/>
<protein>
    <recommendedName>
        <fullName evidence="1">non-specific serine/threonine protein kinase</fullName>
        <ecNumber evidence="1">2.7.11.1</ecNumber>
    </recommendedName>
</protein>
<dbReference type="InterPro" id="IPR000719">
    <property type="entry name" value="Prot_kinase_dom"/>
</dbReference>
<feature type="region of interest" description="Disordered" evidence="8">
    <location>
        <begin position="395"/>
        <end position="425"/>
    </location>
</feature>
<dbReference type="Pfam" id="PF00069">
    <property type="entry name" value="Pkinase"/>
    <property type="match status" value="1"/>
</dbReference>
<organism evidence="10 11">
    <name type="scientific">Singulisphaera acidiphila (strain ATCC BAA-1392 / DSM 18658 / VKM B-2454 / MOB10)</name>
    <dbReference type="NCBI Taxonomy" id="886293"/>
    <lineage>
        <taxon>Bacteria</taxon>
        <taxon>Pseudomonadati</taxon>
        <taxon>Planctomycetota</taxon>
        <taxon>Planctomycetia</taxon>
        <taxon>Isosphaerales</taxon>
        <taxon>Isosphaeraceae</taxon>
        <taxon>Singulisphaera</taxon>
    </lineage>
</organism>
<keyword evidence="11" id="KW-1185">Reference proteome</keyword>
<dbReference type="PANTHER" id="PTHR43289">
    <property type="entry name" value="MITOGEN-ACTIVATED PROTEIN KINASE KINASE KINASE 20-RELATED"/>
    <property type="match status" value="1"/>
</dbReference>
<feature type="compositionally biased region" description="Basic and acidic residues" evidence="8">
    <location>
        <begin position="798"/>
        <end position="812"/>
    </location>
</feature>
<dbReference type="Gene3D" id="3.30.200.20">
    <property type="entry name" value="Phosphorylase Kinase, domain 1"/>
    <property type="match status" value="1"/>
</dbReference>
<reference evidence="10 11" key="1">
    <citation type="submission" date="2012-02" db="EMBL/GenBank/DDBJ databases">
        <title>Complete sequence of chromosome of Singulisphaera acidiphila DSM 18658.</title>
        <authorList>
            <consortium name="US DOE Joint Genome Institute (JGI-PGF)"/>
            <person name="Lucas S."/>
            <person name="Copeland A."/>
            <person name="Lapidus A."/>
            <person name="Glavina del Rio T."/>
            <person name="Dalin E."/>
            <person name="Tice H."/>
            <person name="Bruce D."/>
            <person name="Goodwin L."/>
            <person name="Pitluck S."/>
            <person name="Peters L."/>
            <person name="Ovchinnikova G."/>
            <person name="Chertkov O."/>
            <person name="Kyrpides N."/>
            <person name="Mavromatis K."/>
            <person name="Ivanova N."/>
            <person name="Brettin T."/>
            <person name="Detter J.C."/>
            <person name="Han C."/>
            <person name="Larimer F."/>
            <person name="Land M."/>
            <person name="Hauser L."/>
            <person name="Markowitz V."/>
            <person name="Cheng J.-F."/>
            <person name="Hugenholtz P."/>
            <person name="Woyke T."/>
            <person name="Wu D."/>
            <person name="Tindall B."/>
            <person name="Pomrenke H."/>
            <person name="Brambilla E."/>
            <person name="Klenk H.-P."/>
            <person name="Eisen J.A."/>
        </authorList>
    </citation>
    <scope>NUCLEOTIDE SEQUENCE [LARGE SCALE GENOMIC DNA]</scope>
    <source>
        <strain evidence="11">ATCC BAA-1392 / DSM 18658 / VKM B-2454 / MOB10</strain>
    </source>
</reference>
<evidence type="ECO:0000313" key="10">
    <source>
        <dbReference type="EMBL" id="AGA30599.1"/>
    </source>
</evidence>
<sequence length="1277" mass="137326">MQEPEPFLPPERSDPTSLWQAPGSTPKPGRGDPTQPTVLSGSTAHRMRAIGAVTPTSLPLPGEHIDSFELEDAIGVGGMGAVFRALDSRLDRHVALKILPPEQAGDSEVVQRFYQEGRAAARLDNENIARVYTIGHDDRYHYIAFEYIEGTTIRQRVERNGPLPISEAINFTLQIAGALVHAAERGVVHRDIKPSNIIVTPQGRAKLVDMGLARRFERGGDDGLTQSGMTLGTFDYISPEQARDPRDVDVRSDLYSLGCTLFHMLTGRPPFPDGTVLQKLLQHQEDQPPDVRALNPEVPTDLASILVKLMAKDRDRRYQTPEQLVRDLLTVAGALGLRSVSPEGLVWMSAARPPGWERHLVWGLPTVALSLVVLGLIWWGQEAGVPIARPAVEADGKLTGTPGVRRPSNPSRPTATRTPASPTEAAALVSAEAADPRPRELTVDSGDDLLKVLANAPPRSIVVLADDGPYLIGDRGEDLSTVRLLNRDLTIKAGARVRPEIRLSHETDASSDAPSALLDFVGGRVTLEGLVFILEPGDREDSLAAVRTQDTELTVRRCQFRRRGERMWWGRLSALEMRGGWSAERPAAVSIDACHFDGGQVGVFASGPADLTLRDCTMAGVDPAVWFENGKASRPVPAELRLQHVSIAAGEGPIFRFEGTSPRVRIDDSLVAPARDGEATLVSTDNPASLDWRGRGNLYTRIGIFLQPTGSRPPREPIRDWSSWEGSLADVREAESVAGRARVWEEADPVQASSRDVQNPMRAFRLLATHAGSPSLGARLDPAGATASGVKVVTNVPDLRREPPSTSIRREPPSTTKPDPPIPAPSNPVDPPSRPTTVAATPSDSSASKPKLNSSGMPEMPVMPPMDQEPMPTRTGTGLETRPAEEASPAVVVSQPNPPASDSAILRTADQFLKALSQPGTIGGTLRVAADADWELPTTTIRGNVRWVLRAEPGTTRPRIRFRPSPANPKTPTARSVWMELHSGTLQLDGIDIVLAEEDAPRVGRWAVFAVWGGAALSLSHCTVTVEGVEVDSAIAVVPASENEVEEGGVGPEPSAAVIRATDSLLRSGGDLVDVAAGHRLELELDDVVVSTGGSLVHAHGLPRGVTSEPIRISLAQVTARTAGGLVLLESAGGEPELPVADVRVRDSILATTSKGAPLFRVDGQDALSALRDRIKWEGHGVAYHQINAYRRDQSAQVGSVPTIYDRSSWVVAIGTKEADPVHGDVKFLQDWDPDRPAWTLSRDDVRLARDSPSPRAGADLDSIPNVAPSEPRGALE</sequence>
<evidence type="ECO:0000259" key="9">
    <source>
        <dbReference type="PROSITE" id="PS50011"/>
    </source>
</evidence>
<feature type="binding site" evidence="7">
    <location>
        <position position="97"/>
    </location>
    <ligand>
        <name>ATP</name>
        <dbReference type="ChEBI" id="CHEBI:30616"/>
    </ligand>
</feature>
<name>L0DMI8_SINAD</name>